<dbReference type="GO" id="GO:0005737">
    <property type="term" value="C:cytoplasm"/>
    <property type="evidence" value="ECO:0007669"/>
    <property type="project" value="TreeGrafter"/>
</dbReference>
<gene>
    <name evidence="2" type="ORF">FQU76_17855</name>
</gene>
<proteinExistence type="predicted"/>
<dbReference type="Proteomes" id="UP000320580">
    <property type="component" value="Chromosome"/>
</dbReference>
<name>A0A5B8J9I9_9ACTN</name>
<dbReference type="OrthoDB" id="6003696at2"/>
<dbReference type="GO" id="GO:0016740">
    <property type="term" value="F:transferase activity"/>
    <property type="evidence" value="ECO:0007669"/>
    <property type="project" value="UniProtKB-KW"/>
</dbReference>
<reference evidence="2 3" key="1">
    <citation type="submission" date="2019-07" db="EMBL/GenBank/DDBJ databases">
        <authorList>
            <person name="Zhu P."/>
        </authorList>
    </citation>
    <scope>NUCLEOTIDE SEQUENCE [LARGE SCALE GENOMIC DNA]</scope>
    <source>
        <strain evidence="2 3">SSL-25</strain>
    </source>
</reference>
<organism evidence="2 3">
    <name type="scientific">Streptomyces qinzhouensis</name>
    <dbReference type="NCBI Taxonomy" id="2599401"/>
    <lineage>
        <taxon>Bacteria</taxon>
        <taxon>Bacillati</taxon>
        <taxon>Actinomycetota</taxon>
        <taxon>Actinomycetes</taxon>
        <taxon>Kitasatosporales</taxon>
        <taxon>Streptomycetaceae</taxon>
        <taxon>Streptomyces</taxon>
    </lineage>
</organism>
<dbReference type="KEGG" id="sqz:FQU76_17855"/>
<keyword evidence="2" id="KW-0315">Glutamine amidotransferase</keyword>
<dbReference type="InterPro" id="IPR002818">
    <property type="entry name" value="DJ-1/PfpI"/>
</dbReference>
<dbReference type="AlphaFoldDB" id="A0A5B8J9I9"/>
<accession>A0A5B8J9I9</accession>
<evidence type="ECO:0000259" key="1">
    <source>
        <dbReference type="Pfam" id="PF01965"/>
    </source>
</evidence>
<dbReference type="Gene3D" id="3.40.50.880">
    <property type="match status" value="1"/>
</dbReference>
<dbReference type="PANTHER" id="PTHR48094">
    <property type="entry name" value="PROTEIN/NUCLEIC ACID DEGLYCASE DJ-1-RELATED"/>
    <property type="match status" value="1"/>
</dbReference>
<keyword evidence="2" id="KW-0808">Transferase</keyword>
<keyword evidence="3" id="KW-1185">Reference proteome</keyword>
<dbReference type="SUPFAM" id="SSF52317">
    <property type="entry name" value="Class I glutamine amidotransferase-like"/>
    <property type="match status" value="1"/>
</dbReference>
<sequence>MATDTAQQSDSNGTDSNGTDRIVHLAVYDTWADWETGHTTAFLAQHGWTVRTVGPTTGTVTTMGGLRIRPDLALADLAPADSALLILAGAGAWDAGDDLAPFAAKAREFLDAGVPVAAICGATAGLAREGLLDGRDHTSAVSFYLAATGYGGGARYRDADAVTDGDLITAGPTEPVAFAREVFARLGVYEGEKLDAWYRLFHDSDPSAYAVLEGEGEGEAA</sequence>
<dbReference type="PANTHER" id="PTHR48094:SF19">
    <property type="entry name" value="DJ-1_PFPI DOMAIN-CONTAINING PROTEIN"/>
    <property type="match status" value="1"/>
</dbReference>
<protein>
    <submittedName>
        <fullName evidence="2">Glutamine amidotransferase</fullName>
    </submittedName>
</protein>
<evidence type="ECO:0000313" key="3">
    <source>
        <dbReference type="Proteomes" id="UP000320580"/>
    </source>
</evidence>
<dbReference type="InterPro" id="IPR050325">
    <property type="entry name" value="Prot/Nucl_acid_deglycase"/>
</dbReference>
<dbReference type="Pfam" id="PF01965">
    <property type="entry name" value="DJ-1_PfpI"/>
    <property type="match status" value="1"/>
</dbReference>
<dbReference type="EMBL" id="CP042266">
    <property type="protein sequence ID" value="QDY78057.1"/>
    <property type="molecule type" value="Genomic_DNA"/>
</dbReference>
<dbReference type="RefSeq" id="WP_146481379.1">
    <property type="nucleotide sequence ID" value="NZ_CP042266.1"/>
</dbReference>
<evidence type="ECO:0000313" key="2">
    <source>
        <dbReference type="EMBL" id="QDY78057.1"/>
    </source>
</evidence>
<dbReference type="InterPro" id="IPR029062">
    <property type="entry name" value="Class_I_gatase-like"/>
</dbReference>
<feature type="domain" description="DJ-1/PfpI" evidence="1">
    <location>
        <begin position="23"/>
        <end position="183"/>
    </location>
</feature>